<dbReference type="SUPFAM" id="SSF52058">
    <property type="entry name" value="L domain-like"/>
    <property type="match status" value="1"/>
</dbReference>
<organism evidence="3 4">
    <name type="scientific">Arcobacter caeni</name>
    <dbReference type="NCBI Taxonomy" id="1912877"/>
    <lineage>
        <taxon>Bacteria</taxon>
        <taxon>Pseudomonadati</taxon>
        <taxon>Campylobacterota</taxon>
        <taxon>Epsilonproteobacteria</taxon>
        <taxon>Campylobacterales</taxon>
        <taxon>Arcobacteraceae</taxon>
        <taxon>Arcobacter</taxon>
    </lineage>
</organism>
<dbReference type="Proteomes" id="UP000251135">
    <property type="component" value="Unassembled WGS sequence"/>
</dbReference>
<dbReference type="Gene3D" id="3.80.10.10">
    <property type="entry name" value="Ribonuclease Inhibitor"/>
    <property type="match status" value="1"/>
</dbReference>
<dbReference type="InterPro" id="IPR000719">
    <property type="entry name" value="Prot_kinase_dom"/>
</dbReference>
<sequence>MLPLQSSLPDTFNKCINLELLRIAANKLITFPSCLLSLPKLSWLAFSGNPFCKKHPDSNIKLKTILWDDLEIKELLGQGASGNIYKAKYQNKEVAIKIFKGEMTSDGLPQEEMDINISMGVHKNLIDVLAHVSKHPENKDVLMLELIPSTYTNLGLPPSLESCTRDVYPSDFKLSIQSSLKILKGMATAAVHMHKRGIMHGDFYAHNIMIDKNANSILGDFGGASYYEPEDIEICNTLEQFEIRAFGCLIEELLFLSKEDNSNEDIRDLLFELQISCLNKVPKKRPLFKQILKQLDF</sequence>
<proteinExistence type="predicted"/>
<evidence type="ECO:0000256" key="1">
    <source>
        <dbReference type="PROSITE-ProRule" id="PRU10141"/>
    </source>
</evidence>
<dbReference type="InterPro" id="IPR046959">
    <property type="entry name" value="PRK1-6/SRF4-like"/>
</dbReference>
<dbReference type="PROSITE" id="PS00107">
    <property type="entry name" value="PROTEIN_KINASE_ATP"/>
    <property type="match status" value="1"/>
</dbReference>
<dbReference type="OrthoDB" id="5343074at2"/>
<dbReference type="InterPro" id="IPR017441">
    <property type="entry name" value="Protein_kinase_ATP_BS"/>
</dbReference>
<dbReference type="AlphaFoldDB" id="A0A363D1F1"/>
<dbReference type="PROSITE" id="PS50011">
    <property type="entry name" value="PROTEIN_KINASE_DOM"/>
    <property type="match status" value="1"/>
</dbReference>
<dbReference type="PANTHER" id="PTHR48007:SF4">
    <property type="entry name" value="LEUCINE-RICH REPEAT RECEPTOR-LIKE PROTEIN KINASE PXC1"/>
    <property type="match status" value="1"/>
</dbReference>
<feature type="domain" description="Protein kinase" evidence="2">
    <location>
        <begin position="70"/>
        <end position="297"/>
    </location>
</feature>
<dbReference type="InterPro" id="IPR011009">
    <property type="entry name" value="Kinase-like_dom_sf"/>
</dbReference>
<dbReference type="PANTHER" id="PTHR48007">
    <property type="entry name" value="LEUCINE-RICH REPEAT RECEPTOR-LIKE PROTEIN KINASE PXC1"/>
    <property type="match status" value="1"/>
</dbReference>
<dbReference type="Gene3D" id="3.30.200.20">
    <property type="entry name" value="Phosphorylase Kinase, domain 1"/>
    <property type="match status" value="1"/>
</dbReference>
<keyword evidence="1" id="KW-0067">ATP-binding</keyword>
<dbReference type="EMBL" id="MUXE01000006">
    <property type="protein sequence ID" value="PUE64927.1"/>
    <property type="molecule type" value="Genomic_DNA"/>
</dbReference>
<dbReference type="Gene3D" id="1.10.510.10">
    <property type="entry name" value="Transferase(Phosphotransferase) domain 1"/>
    <property type="match status" value="1"/>
</dbReference>
<protein>
    <recommendedName>
        <fullName evidence="2">Protein kinase domain-containing protein</fullName>
    </recommendedName>
</protein>
<dbReference type="SUPFAM" id="SSF56112">
    <property type="entry name" value="Protein kinase-like (PK-like)"/>
    <property type="match status" value="1"/>
</dbReference>
<keyword evidence="1" id="KW-0547">Nucleotide-binding</keyword>
<gene>
    <name evidence="3" type="ORF">B0174_05300</name>
</gene>
<reference evidence="3 4" key="1">
    <citation type="submission" date="2017-02" db="EMBL/GenBank/DDBJ databases">
        <title>Arcobacter caeni sp. nov, a new Arcobacter species isolated from reclaimed water.</title>
        <authorList>
            <person name="Figueras M.J."/>
            <person name="Perez-Cataluna A."/>
            <person name="Salas-Masso N."/>
        </authorList>
    </citation>
    <scope>NUCLEOTIDE SEQUENCE [LARGE SCALE GENOMIC DNA]</scope>
    <source>
        <strain evidence="3 4">RW17-10</strain>
    </source>
</reference>
<evidence type="ECO:0000313" key="3">
    <source>
        <dbReference type="EMBL" id="PUE64927.1"/>
    </source>
</evidence>
<dbReference type="InterPro" id="IPR032675">
    <property type="entry name" value="LRR_dom_sf"/>
</dbReference>
<dbReference type="RefSeq" id="WP_108558626.1">
    <property type="nucleotide sequence ID" value="NZ_MUXE01000006.1"/>
</dbReference>
<keyword evidence="4" id="KW-1185">Reference proteome</keyword>
<feature type="binding site" evidence="1">
    <location>
        <position position="97"/>
    </location>
    <ligand>
        <name>ATP</name>
        <dbReference type="ChEBI" id="CHEBI:30616"/>
    </ligand>
</feature>
<accession>A0A363D1F1</accession>
<evidence type="ECO:0000259" key="2">
    <source>
        <dbReference type="PROSITE" id="PS50011"/>
    </source>
</evidence>
<comment type="caution">
    <text evidence="3">The sequence shown here is derived from an EMBL/GenBank/DDBJ whole genome shotgun (WGS) entry which is preliminary data.</text>
</comment>
<dbReference type="GO" id="GO:0005524">
    <property type="term" value="F:ATP binding"/>
    <property type="evidence" value="ECO:0007669"/>
    <property type="project" value="UniProtKB-UniRule"/>
</dbReference>
<dbReference type="Pfam" id="PF00069">
    <property type="entry name" value="Pkinase"/>
    <property type="match status" value="1"/>
</dbReference>
<dbReference type="GO" id="GO:0004672">
    <property type="term" value="F:protein kinase activity"/>
    <property type="evidence" value="ECO:0007669"/>
    <property type="project" value="InterPro"/>
</dbReference>
<name>A0A363D1F1_9BACT</name>
<evidence type="ECO:0000313" key="4">
    <source>
        <dbReference type="Proteomes" id="UP000251135"/>
    </source>
</evidence>